<proteinExistence type="inferred from homology"/>
<evidence type="ECO:0008006" key="8">
    <source>
        <dbReference type="Google" id="ProtNLM"/>
    </source>
</evidence>
<dbReference type="Proteomes" id="UP000197138">
    <property type="component" value="Unassembled WGS sequence"/>
</dbReference>
<accession>A0A218X0R8</accession>
<dbReference type="InterPro" id="IPR003676">
    <property type="entry name" value="SAUR_fam"/>
</dbReference>
<evidence type="ECO:0000256" key="2">
    <source>
        <dbReference type="ARBA" id="ARBA00022473"/>
    </source>
</evidence>
<organism evidence="4 6">
    <name type="scientific">Punica granatum</name>
    <name type="common">Pomegranate</name>
    <dbReference type="NCBI Taxonomy" id="22663"/>
    <lineage>
        <taxon>Eukaryota</taxon>
        <taxon>Viridiplantae</taxon>
        <taxon>Streptophyta</taxon>
        <taxon>Embryophyta</taxon>
        <taxon>Tracheophyta</taxon>
        <taxon>Spermatophyta</taxon>
        <taxon>Magnoliopsida</taxon>
        <taxon>eudicotyledons</taxon>
        <taxon>Gunneridae</taxon>
        <taxon>Pentapetalae</taxon>
        <taxon>rosids</taxon>
        <taxon>malvids</taxon>
        <taxon>Myrtales</taxon>
        <taxon>Lythraceae</taxon>
        <taxon>Punica</taxon>
    </lineage>
</organism>
<sequence>MGKFGRTYNSPLAYQKINSQTRARRGFVPMLVGRDSDAMERLHVPTKLVEHPYIAALLDMSADDFGYGQDGLIRIRFDADCFKQMVKRISKEKR</sequence>
<dbReference type="PANTHER" id="PTHR31374:SF30">
    <property type="entry name" value="SAUR-LIKE AUXIN-RESPONSIVE FAMILY PROTEIN"/>
    <property type="match status" value="1"/>
</dbReference>
<evidence type="ECO:0000256" key="1">
    <source>
        <dbReference type="ARBA" id="ARBA00006974"/>
    </source>
</evidence>
<dbReference type="Proteomes" id="UP000233551">
    <property type="component" value="Unassembled WGS sequence"/>
</dbReference>
<keyword evidence="3" id="KW-0341">Growth regulation</keyword>
<name>A0A218X0R8_PUNGR</name>
<dbReference type="GO" id="GO:0009733">
    <property type="term" value="P:response to auxin"/>
    <property type="evidence" value="ECO:0007669"/>
    <property type="project" value="InterPro"/>
</dbReference>
<reference evidence="6" key="1">
    <citation type="journal article" date="2017" name="Plant J.">
        <title>The pomegranate (Punica granatum L.) genome and the genomics of punicalagin biosynthesis.</title>
        <authorList>
            <person name="Qin G."/>
            <person name="Xu C."/>
            <person name="Ming R."/>
            <person name="Tang H."/>
            <person name="Guyot R."/>
            <person name="Kramer E.M."/>
            <person name="Hu Y."/>
            <person name="Yi X."/>
            <person name="Qi Y."/>
            <person name="Xu X."/>
            <person name="Gao Z."/>
            <person name="Pan H."/>
            <person name="Jian J."/>
            <person name="Tian Y."/>
            <person name="Yue Z."/>
            <person name="Xu Y."/>
        </authorList>
    </citation>
    <scope>NUCLEOTIDE SEQUENCE [LARGE SCALE GENOMIC DNA]</scope>
    <source>
        <strain evidence="6">cv. Dabenzi</strain>
    </source>
</reference>
<evidence type="ECO:0000313" key="5">
    <source>
        <dbReference type="EMBL" id="PKI31346.1"/>
    </source>
</evidence>
<keyword evidence="7" id="KW-1185">Reference proteome</keyword>
<reference evidence="4" key="2">
    <citation type="submission" date="2017-06" db="EMBL/GenBank/DDBJ databases">
        <title>The pomegranate genome and the genomics of punicalagin biosynthesis.</title>
        <authorList>
            <person name="Xu C."/>
        </authorList>
    </citation>
    <scope>NUCLEOTIDE SEQUENCE [LARGE SCALE GENOMIC DNA]</scope>
    <source>
        <tissue evidence="4">Fresh leaf</tissue>
    </source>
</reference>
<dbReference type="PANTHER" id="PTHR31374">
    <property type="entry name" value="AUXIN-INDUCED PROTEIN-LIKE-RELATED"/>
    <property type="match status" value="1"/>
</dbReference>
<gene>
    <name evidence="4" type="ORF">CDL15_Pgr002946</name>
    <name evidence="5" type="ORF">CRG98_048272</name>
</gene>
<evidence type="ECO:0000256" key="3">
    <source>
        <dbReference type="ARBA" id="ARBA00022604"/>
    </source>
</evidence>
<evidence type="ECO:0000313" key="4">
    <source>
        <dbReference type="EMBL" id="OWM78775.1"/>
    </source>
</evidence>
<keyword evidence="2" id="KW-0217">Developmental protein</keyword>
<dbReference type="AlphaFoldDB" id="A0A218X0R8"/>
<dbReference type="EMBL" id="MTKT01002492">
    <property type="protein sequence ID" value="OWM78775.1"/>
    <property type="molecule type" value="Genomic_DNA"/>
</dbReference>
<evidence type="ECO:0000313" key="6">
    <source>
        <dbReference type="Proteomes" id="UP000197138"/>
    </source>
</evidence>
<comment type="caution">
    <text evidence="4">The sequence shown here is derived from an EMBL/GenBank/DDBJ whole genome shotgun (WGS) entry which is preliminary data.</text>
</comment>
<reference evidence="5 7" key="3">
    <citation type="submission" date="2017-11" db="EMBL/GenBank/DDBJ databases">
        <title>De-novo sequencing of pomegranate (Punica granatum L.) genome.</title>
        <authorList>
            <person name="Akparov Z."/>
            <person name="Amiraslanov A."/>
            <person name="Hajiyeva S."/>
            <person name="Abbasov M."/>
            <person name="Kaur K."/>
            <person name="Hamwieh A."/>
            <person name="Solovyev V."/>
            <person name="Salamov A."/>
            <person name="Braich B."/>
            <person name="Kosarev P."/>
            <person name="Mahmoud A."/>
            <person name="Hajiyev E."/>
            <person name="Babayeva S."/>
            <person name="Izzatullayeva V."/>
            <person name="Mammadov A."/>
            <person name="Mammadov A."/>
            <person name="Sharifova S."/>
            <person name="Ojaghi J."/>
            <person name="Eynullazada K."/>
            <person name="Bayramov B."/>
            <person name="Abdulazimova A."/>
            <person name="Shahmuradov I."/>
        </authorList>
    </citation>
    <scope>NUCLEOTIDE SEQUENCE [LARGE SCALE GENOMIC DNA]</scope>
    <source>
        <strain evidence="5">AG2017</strain>
        <strain evidence="7">cv. AG2017</strain>
        <tissue evidence="5">Leaf</tissue>
    </source>
</reference>
<protein>
    <recommendedName>
        <fullName evidence="8">Auxin-responsive protein SAUR71-like</fullName>
    </recommendedName>
</protein>
<dbReference type="EMBL" id="PGOL01008990">
    <property type="protein sequence ID" value="PKI31346.1"/>
    <property type="molecule type" value="Genomic_DNA"/>
</dbReference>
<comment type="similarity">
    <text evidence="1">Belongs to the ARG7 family.</text>
</comment>
<dbReference type="Pfam" id="PF02519">
    <property type="entry name" value="Auxin_inducible"/>
    <property type="match status" value="1"/>
</dbReference>
<evidence type="ECO:0000313" key="7">
    <source>
        <dbReference type="Proteomes" id="UP000233551"/>
    </source>
</evidence>